<sequence>MISVTTALNRVQEAQSNVTKNFSCFICLESWDSSLKEVEQITLVPCNHGICWKMRGGQKCPLCQQMITHFITLNQANQQPQPFVSVEAIIKPSDKDQQKEALDGLDHKFFDDVILDLIRLRIKVQEQKFEIRGAKGTDEDWYELQSYKEEIECLQVSNKRLERFEPFERLQRIHNLNEKLLDMLKDLPKKKLNQEFLHLVNPNSNYQNQEQFGEIKQASQNKRGKKGRKTVVVVTSEKVAAL</sequence>
<organism evidence="1 2">
    <name type="scientific">Stylonychia lemnae</name>
    <name type="common">Ciliate</name>
    <dbReference type="NCBI Taxonomy" id="5949"/>
    <lineage>
        <taxon>Eukaryota</taxon>
        <taxon>Sar</taxon>
        <taxon>Alveolata</taxon>
        <taxon>Ciliophora</taxon>
        <taxon>Intramacronucleata</taxon>
        <taxon>Spirotrichea</taxon>
        <taxon>Stichotrichia</taxon>
        <taxon>Sporadotrichida</taxon>
        <taxon>Oxytrichidae</taxon>
        <taxon>Stylonychinae</taxon>
        <taxon>Stylonychia</taxon>
    </lineage>
</organism>
<evidence type="ECO:0008006" key="3">
    <source>
        <dbReference type="Google" id="ProtNLM"/>
    </source>
</evidence>
<dbReference type="OrthoDB" id="365379at2759"/>
<evidence type="ECO:0000313" key="1">
    <source>
        <dbReference type="EMBL" id="CDW85793.1"/>
    </source>
</evidence>
<dbReference type="InterPro" id="IPR013083">
    <property type="entry name" value="Znf_RING/FYVE/PHD"/>
</dbReference>
<proteinExistence type="predicted"/>
<dbReference type="Proteomes" id="UP000039865">
    <property type="component" value="Unassembled WGS sequence"/>
</dbReference>
<keyword evidence="2" id="KW-1185">Reference proteome</keyword>
<dbReference type="AlphaFoldDB" id="A0A078AYB9"/>
<name>A0A078AYB9_STYLE</name>
<reference evidence="1 2" key="1">
    <citation type="submission" date="2014-06" db="EMBL/GenBank/DDBJ databases">
        <authorList>
            <person name="Swart Estienne"/>
        </authorList>
    </citation>
    <scope>NUCLEOTIDE SEQUENCE [LARGE SCALE GENOMIC DNA]</scope>
    <source>
        <strain evidence="1 2">130c</strain>
    </source>
</reference>
<evidence type="ECO:0000313" key="2">
    <source>
        <dbReference type="Proteomes" id="UP000039865"/>
    </source>
</evidence>
<accession>A0A078AYB9</accession>
<gene>
    <name evidence="1" type="primary">Contig4583.g4893</name>
    <name evidence="1" type="ORF">STYLEM_14880</name>
</gene>
<dbReference type="InParanoid" id="A0A078AYB9"/>
<dbReference type="Gene3D" id="3.30.40.10">
    <property type="entry name" value="Zinc/RING finger domain, C3HC4 (zinc finger)"/>
    <property type="match status" value="1"/>
</dbReference>
<protein>
    <recommendedName>
        <fullName evidence="3">RING-type domain-containing protein</fullName>
    </recommendedName>
</protein>
<dbReference type="SUPFAM" id="SSF57850">
    <property type="entry name" value="RING/U-box"/>
    <property type="match status" value="1"/>
</dbReference>
<dbReference type="EMBL" id="CCKQ01014057">
    <property type="protein sequence ID" value="CDW85793.1"/>
    <property type="molecule type" value="Genomic_DNA"/>
</dbReference>